<dbReference type="GeneID" id="9673743"/>
<feature type="compositionally biased region" description="Low complexity" evidence="9">
    <location>
        <begin position="1665"/>
        <end position="1686"/>
    </location>
</feature>
<evidence type="ECO:0000256" key="5">
    <source>
        <dbReference type="ARBA" id="ARBA00022806"/>
    </source>
</evidence>
<reference evidence="12 13" key="1">
    <citation type="journal article" date="2009" name="PLoS Genet.">
        <title>The genome of Nectria haematococca: contribution of supernumerary chromosomes to gene expansion.</title>
        <authorList>
            <person name="Coleman J.J."/>
            <person name="Rounsley S.D."/>
            <person name="Rodriguez-Carres M."/>
            <person name="Kuo A."/>
            <person name="Wasmann C.C."/>
            <person name="Grimwood J."/>
            <person name="Schmutz J."/>
            <person name="Taga M."/>
            <person name="White G.J."/>
            <person name="Zhou S."/>
            <person name="Schwartz D.C."/>
            <person name="Freitag M."/>
            <person name="Ma L.J."/>
            <person name="Danchin E.G."/>
            <person name="Henrissat B."/>
            <person name="Coutinho P.M."/>
            <person name="Nelson D.R."/>
            <person name="Straney D."/>
            <person name="Napoli C.A."/>
            <person name="Barker B.M."/>
            <person name="Gribskov M."/>
            <person name="Rep M."/>
            <person name="Kroken S."/>
            <person name="Molnar I."/>
            <person name="Rensing C."/>
            <person name="Kennell J.C."/>
            <person name="Zamora J."/>
            <person name="Farman M.L."/>
            <person name="Selker E.U."/>
            <person name="Salamov A."/>
            <person name="Shapiro H."/>
            <person name="Pangilinan J."/>
            <person name="Lindquist E."/>
            <person name="Lamers C."/>
            <person name="Grigoriev I.V."/>
            <person name="Geiser D.M."/>
            <person name="Covert S.F."/>
            <person name="Temporini E."/>
            <person name="Vanetten H.D."/>
        </authorList>
    </citation>
    <scope>NUCLEOTIDE SEQUENCE [LARGE SCALE GENOMIC DNA]</scope>
    <source>
        <strain evidence="13">ATCC MYA-4622 / CBS 123669 / FGSC 9596 / NRRL 45880 / 77-13-4</strain>
    </source>
</reference>
<keyword evidence="7" id="KW-0238">DNA-binding</keyword>
<dbReference type="OrthoDB" id="2020972at2759"/>
<evidence type="ECO:0000256" key="1">
    <source>
        <dbReference type="ARBA" id="ARBA00004123"/>
    </source>
</evidence>
<feature type="compositionally biased region" description="Pro residues" evidence="9">
    <location>
        <begin position="627"/>
        <end position="642"/>
    </location>
</feature>
<feature type="region of interest" description="Disordered" evidence="9">
    <location>
        <begin position="1827"/>
        <end position="1919"/>
    </location>
</feature>
<evidence type="ECO:0000256" key="4">
    <source>
        <dbReference type="ARBA" id="ARBA00022801"/>
    </source>
</evidence>
<dbReference type="SMART" id="SM00487">
    <property type="entry name" value="DEXDc"/>
    <property type="match status" value="1"/>
</dbReference>
<dbReference type="eggNOG" id="KOG1015">
    <property type="taxonomic scope" value="Eukaryota"/>
</dbReference>
<keyword evidence="8" id="KW-0539">Nucleus</keyword>
<dbReference type="InterPro" id="IPR038718">
    <property type="entry name" value="SNF2-like_sf"/>
</dbReference>
<dbReference type="InterPro" id="IPR014001">
    <property type="entry name" value="Helicase_ATP-bd"/>
</dbReference>
<feature type="compositionally biased region" description="Basic and acidic residues" evidence="9">
    <location>
        <begin position="1846"/>
        <end position="1869"/>
    </location>
</feature>
<dbReference type="Pfam" id="PF00271">
    <property type="entry name" value="Helicase_C"/>
    <property type="match status" value="1"/>
</dbReference>
<evidence type="ECO:0000256" key="3">
    <source>
        <dbReference type="ARBA" id="ARBA00022741"/>
    </source>
</evidence>
<dbReference type="InterPro" id="IPR001650">
    <property type="entry name" value="Helicase_C-like"/>
</dbReference>
<dbReference type="PROSITE" id="PS51192">
    <property type="entry name" value="HELICASE_ATP_BIND_1"/>
    <property type="match status" value="1"/>
</dbReference>
<dbReference type="SUPFAM" id="SSF52540">
    <property type="entry name" value="P-loop containing nucleoside triphosphate hydrolases"/>
    <property type="match status" value="2"/>
</dbReference>
<keyword evidence="13" id="KW-1185">Reference proteome</keyword>
<dbReference type="GO" id="GO:0016887">
    <property type="term" value="F:ATP hydrolysis activity"/>
    <property type="evidence" value="ECO:0007669"/>
    <property type="project" value="InterPro"/>
</dbReference>
<dbReference type="InParanoid" id="C7YNJ0"/>
<keyword evidence="5" id="KW-0347">Helicase</keyword>
<dbReference type="GO" id="GO:0003677">
    <property type="term" value="F:DNA binding"/>
    <property type="evidence" value="ECO:0007669"/>
    <property type="project" value="UniProtKB-KW"/>
</dbReference>
<accession>C7YNJ0</accession>
<dbReference type="KEGG" id="nhe:NECHADRAFT_106058"/>
<dbReference type="EMBL" id="GG698898">
    <property type="protein sequence ID" value="EEU46132.1"/>
    <property type="molecule type" value="Genomic_DNA"/>
</dbReference>
<evidence type="ECO:0000256" key="2">
    <source>
        <dbReference type="ARBA" id="ARBA00007025"/>
    </source>
</evidence>
<feature type="region of interest" description="Disordered" evidence="9">
    <location>
        <begin position="614"/>
        <end position="650"/>
    </location>
</feature>
<comment type="similarity">
    <text evidence="2">Belongs to the SNF2/RAD54 helicase family.</text>
</comment>
<organism evidence="12 13">
    <name type="scientific">Fusarium vanettenii (strain ATCC MYA-4622 / CBS 123669 / FGSC 9596 / NRRL 45880 / 77-13-4)</name>
    <name type="common">Fusarium solani subsp. pisi</name>
    <dbReference type="NCBI Taxonomy" id="660122"/>
    <lineage>
        <taxon>Eukaryota</taxon>
        <taxon>Fungi</taxon>
        <taxon>Dikarya</taxon>
        <taxon>Ascomycota</taxon>
        <taxon>Pezizomycotina</taxon>
        <taxon>Sordariomycetes</taxon>
        <taxon>Hypocreomycetidae</taxon>
        <taxon>Hypocreales</taxon>
        <taxon>Nectriaceae</taxon>
        <taxon>Fusarium</taxon>
        <taxon>Fusarium solani species complex</taxon>
        <taxon>Fusarium vanettenii</taxon>
    </lineage>
</organism>
<dbReference type="Pfam" id="PF00176">
    <property type="entry name" value="SNF2-rel_dom"/>
    <property type="match status" value="1"/>
</dbReference>
<name>C7YNJ0_FUSV7</name>
<feature type="compositionally biased region" description="Acidic residues" evidence="9">
    <location>
        <begin position="534"/>
        <end position="548"/>
    </location>
</feature>
<feature type="region of interest" description="Disordered" evidence="9">
    <location>
        <begin position="147"/>
        <end position="173"/>
    </location>
</feature>
<dbReference type="InterPro" id="IPR000330">
    <property type="entry name" value="SNF2_N"/>
</dbReference>
<feature type="domain" description="Helicase ATP-binding" evidence="10">
    <location>
        <begin position="928"/>
        <end position="1115"/>
    </location>
</feature>
<keyword evidence="3" id="KW-0547">Nucleotide-binding</keyword>
<feature type="domain" description="Helicase C-terminal" evidence="11">
    <location>
        <begin position="1281"/>
        <end position="1434"/>
    </location>
</feature>
<evidence type="ECO:0000313" key="13">
    <source>
        <dbReference type="Proteomes" id="UP000005206"/>
    </source>
</evidence>
<dbReference type="VEuPathDB" id="FungiDB:NECHADRAFT_106058"/>
<dbReference type="InterPro" id="IPR027417">
    <property type="entry name" value="P-loop_NTPase"/>
</dbReference>
<sequence>MDGIEAQDPFLWDVDTVARKLSTPDWPWGRDPSTLVAHVQEEELDGKTLLTYDHTFSRKELMECLGIKPARHKAALAEAIVGFRSRSRAYQQWFQLYSRQESGYVDDEPKEPAQGLKSILAFPNGDHQGSGSGSFSVGINGEQVPKTFAPNGTASGTDTFENSAQQGPSNEAQLPPQLDGQLVVRAHIDTPANVETTALTRENADDDRSVKRRRIVPTLLDSKPQTVTPAFLPSAADVLDYSAKPDSDSKSKSDLALEQAGAHRYPWERAPPYAYLGNGKISTADITDSTVPLSSNLLEFEDGAFATTTATKPPPGLRNVVSRILRHVMVSNSREPANLSRASSPESQASNHSDPVLHWSDMDEDFDEETWNEIEAEALEKEQAEESQSVPTLISDERVREILDEAIQSMEATWQETKLPKHERTASRLWINARRTGTKNHQVRHAHIQAKHSSDKIEEFCTEIVKEQWKKEVRVRDQAVILQQTIENKAYNVWLMGVLESSRPPPKPSRLARPRQVAVQQTELPLGEEILTSSDEDDFIVPDEEPEPEDHPMGMGEEDVPAGPGSRPESMKAESPVAPDYMDLTQDLSAAATPGGHGFDEADIIDLTILSESEASRPPSPQKIIQSPPPPLPPPPPPPPPQMETVLPKSGINVPPPIETLGNIQTIGGVSPKRWVKKSDRWRLLICLIWRLDHSRRRGILDRIQSTQPDVIWTEHFESYMTDPIRSKDELTLENSRTVSFDFVRLFHCFFQCQNVAEDSVIKFKRKKLNKRLRKTRGVWFNPFCKFIEMVLPEFPQDSQIYRNDDLDPLDAEELDDDLGDDDLDDDDDVQSMAMRKARKNRPEIIRDKAAVDLREREHQRLEEQEARRNKLRMDLKIHGVTSDDKSRIIINESKEEDQSLIYINEAIGPRIKEHQIDGVRFLWNQIVRDPETRQGCLLAHTMGLGKTMQVITFLVALADSSKSKDPSVVAQIPEDLRKGWTLVLCPPSLVDNWIDEFLIWAPKGLLGKLRKVTATLKGDDRYDTVEAWASEGGVLVIGYNMFKILLEIPGVSELLVDKPSIVVTDEAHALKNPETKTHIACSRFSTNARIALTGTPLHNSVLEYYAMINWVAPNFLGPLGEFKLIYSLPVEQGFDFDSGPIEKRRALTKLAALKKLVAPKVHRRTTAALKDSLPPKYEFVIYVPPGDVQKKLYTLYQEGIGGQLGDAKAGVLSAMNNLSLICRHPRCFAEKITRVREGDRLREKGIPTKNPEDLAFPRQIIPQALQVLNVPDINDISLSRKTELLTVILDEARKVGDKVLVFSQSLDSLNYLEAMCKMQLRTISRLDGSTAVESRQEEIKRFNEGSKEVYLISTTAGGVGLNIHGANRVVIFDIKWNPTVEQQGIGRAYRLGQKKPVFVYWLTTAGTFEQIIHNQHVFKQQLAARVVDKKNPISWSKRKGSVLEPLNENMKPADLSPSLGKDVILDKLIGYRKNGTAILSIVETVMFEREDVDTTLTAEEQKRADELVLMNNLRSTDPERYEQVKLQIDRGDLNQQVSAMAAASMGNEGPVHQSFDGASDLPDEGNGPIHTAAGLYGWTLNGANGSAVGETTTVIRPPTPPPPHVQGPIPMPMPGANTFFGEHPPQVPVAENPRPAPPQPFVTTPTVPLTPTVAPTPASPPTPVAATTPVTGPTPMAAPTPTATPKEPLQQSPRPAPHSSIFKGGGLFNVSEIPAKAEFEKQLQETVRKLQQRNVPRMGGDPAQIASALTDRVNTIRKEGKFGFLPDTQRWKFLVGLLSHDKFGIAIVAGYLSADYVALADEHELENRMKTINGLEEMDIPAQAHRRFNSPDPNNLQNIRRHSLQRSETRPLARDDMKVMREAMDNRRNRVSRLPQWANQALEEEQNRGSPRPEPLERRTVSRNGTPRGGQVDPWRGA</sequence>
<evidence type="ECO:0000256" key="6">
    <source>
        <dbReference type="ARBA" id="ARBA00022840"/>
    </source>
</evidence>
<comment type="subcellular location">
    <subcellularLocation>
        <location evidence="1">Nucleus</location>
    </subcellularLocation>
</comment>
<dbReference type="Gene3D" id="3.40.50.300">
    <property type="entry name" value="P-loop containing nucleotide triphosphate hydrolases"/>
    <property type="match status" value="1"/>
</dbReference>
<feature type="region of interest" description="Disordered" evidence="9">
    <location>
        <begin position="333"/>
        <end position="359"/>
    </location>
</feature>
<dbReference type="GO" id="GO:0005524">
    <property type="term" value="F:ATP binding"/>
    <property type="evidence" value="ECO:0007669"/>
    <property type="project" value="UniProtKB-KW"/>
</dbReference>
<feature type="region of interest" description="Disordered" evidence="9">
    <location>
        <begin position="1654"/>
        <end position="1698"/>
    </location>
</feature>
<protein>
    <submittedName>
        <fullName evidence="12">Uncharacterized protein</fullName>
    </submittedName>
</protein>
<dbReference type="PROSITE" id="PS51194">
    <property type="entry name" value="HELICASE_CTER"/>
    <property type="match status" value="1"/>
</dbReference>
<dbReference type="OMA" id="QCQSMEQ"/>
<keyword evidence="4" id="KW-0378">Hydrolase</keyword>
<evidence type="ECO:0000256" key="8">
    <source>
        <dbReference type="ARBA" id="ARBA00023242"/>
    </source>
</evidence>
<feature type="region of interest" description="Disordered" evidence="9">
    <location>
        <begin position="1548"/>
        <end position="1569"/>
    </location>
</feature>
<dbReference type="SMART" id="SM00490">
    <property type="entry name" value="HELICc"/>
    <property type="match status" value="1"/>
</dbReference>
<feature type="compositionally biased region" description="Polar residues" evidence="9">
    <location>
        <begin position="333"/>
        <end position="353"/>
    </location>
</feature>
<dbReference type="Gene3D" id="3.40.50.10810">
    <property type="entry name" value="Tandem AAA-ATPase domain"/>
    <property type="match status" value="1"/>
</dbReference>
<dbReference type="GO" id="GO:0004386">
    <property type="term" value="F:helicase activity"/>
    <property type="evidence" value="ECO:0007669"/>
    <property type="project" value="UniProtKB-KW"/>
</dbReference>
<dbReference type="InterPro" id="IPR049730">
    <property type="entry name" value="SNF2/RAD54-like_C"/>
</dbReference>
<dbReference type="STRING" id="660122.C7YNJ0"/>
<dbReference type="InterPro" id="IPR044574">
    <property type="entry name" value="ARIP4-like"/>
</dbReference>
<dbReference type="RefSeq" id="XP_003051845.1">
    <property type="nucleotide sequence ID" value="XM_003051799.1"/>
</dbReference>
<keyword evidence="6" id="KW-0067">ATP-binding</keyword>
<evidence type="ECO:0000313" key="12">
    <source>
        <dbReference type="EMBL" id="EEU46132.1"/>
    </source>
</evidence>
<evidence type="ECO:0000256" key="7">
    <source>
        <dbReference type="ARBA" id="ARBA00023125"/>
    </source>
</evidence>
<feature type="compositionally biased region" description="Polar residues" evidence="9">
    <location>
        <begin position="150"/>
        <end position="172"/>
    </location>
</feature>
<dbReference type="PANTHER" id="PTHR45797">
    <property type="entry name" value="RAD54-LIKE"/>
    <property type="match status" value="1"/>
</dbReference>
<gene>
    <name evidence="12" type="primary">CHR2123</name>
    <name evidence="12" type="ORF">NECHADRAFT_106058</name>
</gene>
<dbReference type="PANTHER" id="PTHR45797:SF1">
    <property type="entry name" value="HELICASE ARIP4"/>
    <property type="match status" value="1"/>
</dbReference>
<feature type="region of interest" description="Disordered" evidence="9">
    <location>
        <begin position="502"/>
        <end position="575"/>
    </location>
</feature>
<dbReference type="GO" id="GO:0005634">
    <property type="term" value="C:nucleus"/>
    <property type="evidence" value="ECO:0007669"/>
    <property type="project" value="UniProtKB-SubCell"/>
</dbReference>
<proteinExistence type="inferred from homology"/>
<dbReference type="Proteomes" id="UP000005206">
    <property type="component" value="Chromosome 4"/>
</dbReference>
<dbReference type="InterPro" id="IPR056026">
    <property type="entry name" value="DUF7607"/>
</dbReference>
<evidence type="ECO:0000256" key="9">
    <source>
        <dbReference type="SAM" id="MobiDB-lite"/>
    </source>
</evidence>
<evidence type="ECO:0000259" key="11">
    <source>
        <dbReference type="PROSITE" id="PS51194"/>
    </source>
</evidence>
<dbReference type="CDD" id="cd18793">
    <property type="entry name" value="SF2_C_SNF"/>
    <property type="match status" value="1"/>
</dbReference>
<dbReference type="Pfam" id="PF24580">
    <property type="entry name" value="DUF7607"/>
    <property type="match status" value="1"/>
</dbReference>
<evidence type="ECO:0000259" key="10">
    <source>
        <dbReference type="PROSITE" id="PS51192"/>
    </source>
</evidence>
<dbReference type="HOGENOM" id="CLU_001161_0_0_1"/>